<proteinExistence type="predicted"/>
<dbReference type="InterPro" id="IPR025282">
    <property type="entry name" value="DUF4214"/>
</dbReference>
<evidence type="ECO:0000259" key="1">
    <source>
        <dbReference type="Pfam" id="PF13946"/>
    </source>
</evidence>
<name>A0ABV6ILX1_9BURK</name>
<protein>
    <submittedName>
        <fullName evidence="2">DUF4214 domain-containing protein</fullName>
    </submittedName>
</protein>
<dbReference type="Pfam" id="PF13946">
    <property type="entry name" value="DUF4214"/>
    <property type="match status" value="1"/>
</dbReference>
<reference evidence="2 3" key="1">
    <citation type="submission" date="2024-09" db="EMBL/GenBank/DDBJ databases">
        <authorList>
            <person name="Sun Q."/>
            <person name="Mori K."/>
        </authorList>
    </citation>
    <scope>NUCLEOTIDE SEQUENCE [LARGE SCALE GENOMIC DNA]</scope>
    <source>
        <strain evidence="2 3">CCM 8677</strain>
    </source>
</reference>
<dbReference type="Proteomes" id="UP001589844">
    <property type="component" value="Unassembled WGS sequence"/>
</dbReference>
<comment type="caution">
    <text evidence="2">The sequence shown here is derived from an EMBL/GenBank/DDBJ whole genome shotgun (WGS) entry which is preliminary data.</text>
</comment>
<dbReference type="RefSeq" id="WP_390214696.1">
    <property type="nucleotide sequence ID" value="NZ_JBHLXJ010000035.1"/>
</dbReference>
<organism evidence="2 3">
    <name type="scientific">Undibacterium danionis</name>
    <dbReference type="NCBI Taxonomy" id="1812100"/>
    <lineage>
        <taxon>Bacteria</taxon>
        <taxon>Pseudomonadati</taxon>
        <taxon>Pseudomonadota</taxon>
        <taxon>Betaproteobacteria</taxon>
        <taxon>Burkholderiales</taxon>
        <taxon>Oxalobacteraceae</taxon>
        <taxon>Undibacterium</taxon>
    </lineage>
</organism>
<gene>
    <name evidence="2" type="ORF">ACFFJH_19295</name>
</gene>
<evidence type="ECO:0000313" key="2">
    <source>
        <dbReference type="EMBL" id="MFC0351971.1"/>
    </source>
</evidence>
<dbReference type="Gene3D" id="1.10.3130.20">
    <property type="entry name" value="Phycobilisome linker domain"/>
    <property type="match status" value="1"/>
</dbReference>
<sequence>MGTNASTIQKIYIAYFNRPADVAGLAYWEGQLSANKISMEGLAQSFSEQVEYRNTYGGKNTYDVVSALYQNLFGRAPDSAGLAYWVGQIDNGTINLGITALAILNGASPSSNDGISIANKLSFAQNFTASLDTQAKAASYTTSSGIDAIKLIMSKVLAGTPVPTLTSHSNLSFPSGHNTVNAIEALRGFKLDLSLSDLAVSVGYKLELMINGEPLGTPVIHTLSMAEIQAQKASILVPASIFWGIDGDKRASIKVSDIFGNTGEIGAETKFLLDRVYPEKGSSFTVRKQSDNLYHLEMIIPQGQLNGGHITLGLWETDNSVRVDTISATDKKVTFKLNEDQYRDMHFSSHFVREYDLAGNSIMFDIWDLPNALLKGSDTELTTPKNIKFTAVGGKVDADAINASNSSLIVTADIVAGEATGGHAELSFNGSSRYFLVSDSEILATDTKLTFEIKTDSPFALKSLLGDGGKAYVTLYTAAGSSSLSLNGLTLTTKYIAGEAIQGSLSAPTNIKITPLGGIVSNSNPGSVVLNGTNVAFTAEATIVPGQVTSGYAELWINNKLMAKDQYISLTDTQVTFSVTSAPLSAYSPWYLQSIVPSGGEAVVKLFDLAGHEVVSVDNFTVITNYSSLTGYDASSDLPTSDLIQIIGSQQETIF</sequence>
<accession>A0ABV6ILX1</accession>
<keyword evidence="3" id="KW-1185">Reference proteome</keyword>
<dbReference type="InterPro" id="IPR038255">
    <property type="entry name" value="PBS_linker_sf"/>
</dbReference>
<feature type="domain" description="DUF4214" evidence="1">
    <location>
        <begin position="43"/>
        <end position="95"/>
    </location>
</feature>
<dbReference type="EMBL" id="JBHLXJ010000035">
    <property type="protein sequence ID" value="MFC0351971.1"/>
    <property type="molecule type" value="Genomic_DNA"/>
</dbReference>
<evidence type="ECO:0000313" key="3">
    <source>
        <dbReference type="Proteomes" id="UP001589844"/>
    </source>
</evidence>